<dbReference type="PROSITE" id="PS51502">
    <property type="entry name" value="S_R_A_B_BARREL"/>
    <property type="match status" value="1"/>
</dbReference>
<sequence length="172" mass="19098">MISNQPTVDDKQIERLPMTTPTQLQILQATLAKIGPEAFTAEDYNPGLIRHIVLFQYAPDATAEQRGQVVERFLALEDACRRKSGARYLISIETGVQTSGEGADKGLNQGFIVTLKSEGDRNHYVGTPVVVDPAYYDPAHQAYKDFIKPLVSNVLVFDFPVEQQTYLRATPA</sequence>
<dbReference type="InterPro" id="IPR013097">
    <property type="entry name" value="Dabb"/>
</dbReference>
<dbReference type="Gene3D" id="3.30.70.100">
    <property type="match status" value="1"/>
</dbReference>
<reference evidence="2 3" key="1">
    <citation type="submission" date="2015-09" db="EMBL/GenBank/DDBJ databases">
        <title>Sorangium comparison.</title>
        <authorList>
            <person name="Zaburannyi N."/>
            <person name="Bunk B."/>
            <person name="Overmann J."/>
            <person name="Mueller R."/>
        </authorList>
    </citation>
    <scope>NUCLEOTIDE SEQUENCE [LARGE SCALE GENOMIC DNA]</scope>
    <source>
        <strain evidence="2 3">So ce26</strain>
    </source>
</reference>
<feature type="domain" description="Stress-response A/B barrel" evidence="1">
    <location>
        <begin position="49"/>
        <end position="159"/>
    </location>
</feature>
<dbReference type="Pfam" id="PF07876">
    <property type="entry name" value="Dabb"/>
    <property type="match status" value="1"/>
</dbReference>
<dbReference type="SMART" id="SM00886">
    <property type="entry name" value="Dabb"/>
    <property type="match status" value="1"/>
</dbReference>
<dbReference type="SUPFAM" id="SSF54909">
    <property type="entry name" value="Dimeric alpha+beta barrel"/>
    <property type="match status" value="1"/>
</dbReference>
<dbReference type="InterPro" id="IPR011008">
    <property type="entry name" value="Dimeric_a/b-barrel"/>
</dbReference>
<dbReference type="Proteomes" id="UP000238348">
    <property type="component" value="Chromosome"/>
</dbReference>
<protein>
    <recommendedName>
        <fullName evidence="1">Stress-response A/B barrel domain-containing protein</fullName>
    </recommendedName>
</protein>
<organism evidence="2 3">
    <name type="scientific">Sorangium cellulosum</name>
    <name type="common">Polyangium cellulosum</name>
    <dbReference type="NCBI Taxonomy" id="56"/>
    <lineage>
        <taxon>Bacteria</taxon>
        <taxon>Pseudomonadati</taxon>
        <taxon>Myxococcota</taxon>
        <taxon>Polyangia</taxon>
        <taxon>Polyangiales</taxon>
        <taxon>Polyangiaceae</taxon>
        <taxon>Sorangium</taxon>
    </lineage>
</organism>
<evidence type="ECO:0000313" key="3">
    <source>
        <dbReference type="Proteomes" id="UP000238348"/>
    </source>
</evidence>
<evidence type="ECO:0000259" key="1">
    <source>
        <dbReference type="PROSITE" id="PS51502"/>
    </source>
</evidence>
<accession>A0A2L0F4E6</accession>
<dbReference type="AlphaFoldDB" id="A0A2L0F4E6"/>
<name>A0A2L0F4E6_SORCE</name>
<gene>
    <name evidence="2" type="ORF">SOCE26_078870</name>
</gene>
<evidence type="ECO:0000313" key="2">
    <source>
        <dbReference type="EMBL" id="AUX46381.1"/>
    </source>
</evidence>
<proteinExistence type="predicted"/>
<dbReference type="EMBL" id="CP012673">
    <property type="protein sequence ID" value="AUX46381.1"/>
    <property type="molecule type" value="Genomic_DNA"/>
</dbReference>